<dbReference type="PATRIC" id="fig|1262666.3.peg.2845"/>
<evidence type="ECO:0000256" key="1">
    <source>
        <dbReference type="SAM" id="MobiDB-lite"/>
    </source>
</evidence>
<sequence>MSHSIRSITKTMLAVGACAMLGGGILQDTGLLPQELRFLSPAHAEIGDSLLPEHEPIERRPPDEDAIRYWYEQETAKEQARNERNLRKIDLRFQEQWPGTGDERQRSYDRARQREMDRYEREQRELEREYKQKFAR</sequence>
<reference evidence="2 3" key="1">
    <citation type="journal article" date="2013" name="Genome Announc.">
        <title>Draft Genome Sequence for Desulfovibrio africanus Strain PCS.</title>
        <authorList>
            <person name="Brown S.D."/>
            <person name="Utturkar S.M."/>
            <person name="Arkin A.P."/>
            <person name="Deutschbauer A.M."/>
            <person name="Elias D.A."/>
            <person name="Hazen T.C."/>
            <person name="Chakraborty R."/>
        </authorList>
    </citation>
    <scope>NUCLEOTIDE SEQUENCE [LARGE SCALE GENOMIC DNA]</scope>
    <source>
        <strain evidence="2 3">PCS</strain>
    </source>
</reference>
<evidence type="ECO:0000313" key="3">
    <source>
        <dbReference type="Proteomes" id="UP000011922"/>
    </source>
</evidence>
<dbReference type="Proteomes" id="UP000011922">
    <property type="component" value="Unassembled WGS sequence"/>
</dbReference>
<feature type="region of interest" description="Disordered" evidence="1">
    <location>
        <begin position="94"/>
        <end position="136"/>
    </location>
</feature>
<organism evidence="2 3">
    <name type="scientific">Desulfocurvibacter africanus PCS</name>
    <dbReference type="NCBI Taxonomy" id="1262666"/>
    <lineage>
        <taxon>Bacteria</taxon>
        <taxon>Pseudomonadati</taxon>
        <taxon>Thermodesulfobacteriota</taxon>
        <taxon>Desulfovibrionia</taxon>
        <taxon>Desulfovibrionales</taxon>
        <taxon>Desulfovibrionaceae</taxon>
        <taxon>Desulfocurvibacter</taxon>
    </lineage>
</organism>
<dbReference type="RefSeq" id="WP_005988217.1">
    <property type="nucleotide sequence ID" value="NZ_AOSV01000030.1"/>
</dbReference>
<dbReference type="AlphaFoldDB" id="M5PQG2"/>
<feature type="compositionally biased region" description="Basic and acidic residues" evidence="1">
    <location>
        <begin position="101"/>
        <end position="136"/>
    </location>
</feature>
<comment type="caution">
    <text evidence="2">The sequence shown here is derived from an EMBL/GenBank/DDBJ whole genome shotgun (WGS) entry which is preliminary data.</text>
</comment>
<gene>
    <name evidence="2" type="ORF">PCS_02812</name>
</gene>
<proteinExistence type="predicted"/>
<name>M5PQG2_DESAF</name>
<dbReference type="EMBL" id="AOSV01000030">
    <property type="protein sequence ID" value="EMG36309.1"/>
    <property type="molecule type" value="Genomic_DNA"/>
</dbReference>
<evidence type="ECO:0000313" key="2">
    <source>
        <dbReference type="EMBL" id="EMG36309.1"/>
    </source>
</evidence>
<accession>M5PQG2</accession>
<protein>
    <submittedName>
        <fullName evidence="2">Uncharacterized protein</fullName>
    </submittedName>
</protein>